<accession>A0A3L7AJC9</accession>
<protein>
    <submittedName>
        <fullName evidence="1">Invasion associated locus B family protein</fullName>
    </submittedName>
</protein>
<dbReference type="OrthoDB" id="7269060at2"/>
<comment type="caution">
    <text evidence="1">The sequence shown here is derived from an EMBL/GenBank/DDBJ whole genome shotgun (WGS) entry which is preliminary data.</text>
</comment>
<proteinExistence type="predicted"/>
<name>A0A3L7AJC9_9HYPH</name>
<evidence type="ECO:0000313" key="2">
    <source>
        <dbReference type="Proteomes" id="UP000269692"/>
    </source>
</evidence>
<dbReference type="AlphaFoldDB" id="A0A3L7AJC9"/>
<sequence>MPACGQKVEPARGKRLSCQFRLPAGGLVGYPGAHRRRRTAGAGSAHRPVRSGWARSTVMNRFSRRGLGLPSLAGAALALLALAAPASAQSAAPAAPATAAAPATETRTVHDDWTVRCKKGGAAKPECEAVQTLQTTDLKGVLAHIAVRAEKDGPVRLIVLVPPGVWLPANVVFKVPNVADITLTYKRCGQHCIASVELTKEQLDALKGSAGKGEFTFENGSRSPIILPVSFKGLGKAMEEAMKG</sequence>
<organism evidence="1 2">
    <name type="scientific">Xanthobacter tagetidis</name>
    <dbReference type="NCBI Taxonomy" id="60216"/>
    <lineage>
        <taxon>Bacteria</taxon>
        <taxon>Pseudomonadati</taxon>
        <taxon>Pseudomonadota</taxon>
        <taxon>Alphaproteobacteria</taxon>
        <taxon>Hyphomicrobiales</taxon>
        <taxon>Xanthobacteraceae</taxon>
        <taxon>Xanthobacter</taxon>
    </lineage>
</organism>
<reference evidence="1 2" key="1">
    <citation type="submission" date="2018-10" db="EMBL/GenBank/DDBJ databases">
        <title>Xanthobacter tagetidis genome sequencing and assembly.</title>
        <authorList>
            <person name="Maclea K.S."/>
            <person name="Goen A.E."/>
            <person name="Fatima S.A."/>
        </authorList>
    </citation>
    <scope>NUCLEOTIDE SEQUENCE [LARGE SCALE GENOMIC DNA]</scope>
    <source>
        <strain evidence="1 2">ATCC 700314</strain>
    </source>
</reference>
<dbReference type="EMBL" id="RCTF01000003">
    <property type="protein sequence ID" value="RLP80519.1"/>
    <property type="molecule type" value="Genomic_DNA"/>
</dbReference>
<keyword evidence="2" id="KW-1185">Reference proteome</keyword>
<gene>
    <name evidence="1" type="ORF">D9R14_05560</name>
</gene>
<evidence type="ECO:0000313" key="1">
    <source>
        <dbReference type="EMBL" id="RLP80519.1"/>
    </source>
</evidence>
<dbReference type="Pfam" id="PF06776">
    <property type="entry name" value="IalB"/>
    <property type="match status" value="1"/>
</dbReference>
<dbReference type="Proteomes" id="UP000269692">
    <property type="component" value="Unassembled WGS sequence"/>
</dbReference>
<dbReference type="Gene3D" id="2.60.40.1880">
    <property type="entry name" value="Invasion associated locus B (IalB) protein"/>
    <property type="match status" value="1"/>
</dbReference>
<dbReference type="InterPro" id="IPR010642">
    <property type="entry name" value="Invasion_prot_B"/>
</dbReference>
<dbReference type="InterPro" id="IPR038696">
    <property type="entry name" value="IalB_sf"/>
</dbReference>